<dbReference type="RefSeq" id="WP_048096577.1">
    <property type="nucleotide sequence ID" value="NZ_CP006577.1"/>
</dbReference>
<dbReference type="Gene3D" id="3.40.50.2300">
    <property type="match status" value="1"/>
</dbReference>
<evidence type="ECO:0000313" key="4">
    <source>
        <dbReference type="Proteomes" id="UP000028501"/>
    </source>
</evidence>
<dbReference type="EC" id="1.20.4.1" evidence="3"/>
<proteinExistence type="predicted"/>
<keyword evidence="3" id="KW-0560">Oxidoreductase</keyword>
<dbReference type="GeneID" id="24794972"/>
<dbReference type="GO" id="GO:0008794">
    <property type="term" value="F:arsenate reductase (glutaredoxin) activity"/>
    <property type="evidence" value="ECO:0007669"/>
    <property type="project" value="UniProtKB-EC"/>
</dbReference>
<name>A0A075WGL7_ARCFL</name>
<dbReference type="HOGENOM" id="CLU_071415_3_3_2"/>
<dbReference type="InterPro" id="IPR036196">
    <property type="entry name" value="Ptyr_pPase_sf"/>
</dbReference>
<organism evidence="3 4">
    <name type="scientific">Archaeoglobus fulgidus DSM 8774</name>
    <dbReference type="NCBI Taxonomy" id="1344584"/>
    <lineage>
        <taxon>Archaea</taxon>
        <taxon>Methanobacteriati</taxon>
        <taxon>Methanobacteriota</taxon>
        <taxon>Archaeoglobi</taxon>
        <taxon>Archaeoglobales</taxon>
        <taxon>Archaeoglobaceae</taxon>
        <taxon>Archaeoglobus</taxon>
    </lineage>
</organism>
<evidence type="ECO:0000313" key="3">
    <source>
        <dbReference type="EMBL" id="AIG98239.1"/>
    </source>
</evidence>
<protein>
    <submittedName>
        <fullName evidence="3">Protein-tyrosine-phosphatase</fullName>
        <ecNumber evidence="3">1.20.4.1</ecNumber>
    </submittedName>
</protein>
<dbReference type="PANTHER" id="PTHR43428:SF1">
    <property type="entry name" value="ARSENATE REDUCTASE"/>
    <property type="match status" value="1"/>
</dbReference>
<dbReference type="Proteomes" id="UP000028501">
    <property type="component" value="Chromosome"/>
</dbReference>
<dbReference type="AlphaFoldDB" id="A0A075WGL7"/>
<dbReference type="EMBL" id="CP006577">
    <property type="protein sequence ID" value="AIG98239.1"/>
    <property type="molecule type" value="Genomic_DNA"/>
</dbReference>
<dbReference type="CDD" id="cd16345">
    <property type="entry name" value="LMWP_ArsC"/>
    <property type="match status" value="1"/>
</dbReference>
<evidence type="ECO:0000259" key="2">
    <source>
        <dbReference type="SMART" id="SM00226"/>
    </source>
</evidence>
<keyword evidence="1" id="KW-0059">Arsenical resistance</keyword>
<gene>
    <name evidence="3" type="ORF">AFULGI_00014720</name>
</gene>
<dbReference type="PANTHER" id="PTHR43428">
    <property type="entry name" value="ARSENATE REDUCTASE"/>
    <property type="match status" value="1"/>
</dbReference>
<dbReference type="InterPro" id="IPR023485">
    <property type="entry name" value="Ptyr_pPase"/>
</dbReference>
<sequence>MKRVLFVCIHNTARSVMAEALFNAMAKSWKAESAGVEKAERVDETVKRLLAERGLKAKEKPRTVDEVNLDDFDLIVTVCEESSCVVLPTDKPVTRWHIENPAGKDEGTYRRVLAEIEERVKKLVGELEGGQSSSPL</sequence>
<dbReference type="KEGG" id="afg:AFULGI_00014720"/>
<evidence type="ECO:0000256" key="1">
    <source>
        <dbReference type="ARBA" id="ARBA00022849"/>
    </source>
</evidence>
<accession>A0A075WGL7</accession>
<feature type="domain" description="Phosphotyrosine protein phosphatase I" evidence="2">
    <location>
        <begin position="2"/>
        <end position="126"/>
    </location>
</feature>
<dbReference type="SMART" id="SM00226">
    <property type="entry name" value="LMWPc"/>
    <property type="match status" value="1"/>
</dbReference>
<dbReference type="Pfam" id="PF01451">
    <property type="entry name" value="LMWPc"/>
    <property type="match status" value="1"/>
</dbReference>
<reference evidence="3 4" key="1">
    <citation type="submission" date="2013-07" db="EMBL/GenBank/DDBJ databases">
        <title>Genome of Archaeoglobus fulgidus.</title>
        <authorList>
            <person name="Fiebig A."/>
            <person name="Birkeland N.-K."/>
        </authorList>
    </citation>
    <scope>NUCLEOTIDE SEQUENCE [LARGE SCALE GENOMIC DNA]</scope>
    <source>
        <strain evidence="3 4">DSM 8774</strain>
    </source>
</reference>
<dbReference type="SUPFAM" id="SSF52788">
    <property type="entry name" value="Phosphotyrosine protein phosphatases I"/>
    <property type="match status" value="1"/>
</dbReference>
<dbReference type="GO" id="GO:0046685">
    <property type="term" value="P:response to arsenic-containing substance"/>
    <property type="evidence" value="ECO:0007669"/>
    <property type="project" value="UniProtKB-KW"/>
</dbReference>